<feature type="chain" id="PRO_5038101846" description="Secretion system C-terminal sorting domain-containing protein" evidence="1">
    <location>
        <begin position="25"/>
        <end position="133"/>
    </location>
</feature>
<evidence type="ECO:0000313" key="3">
    <source>
        <dbReference type="Proteomes" id="UP000598820"/>
    </source>
</evidence>
<dbReference type="RefSeq" id="WP_190887691.1">
    <property type="nucleotide sequence ID" value="NZ_JACWZY010000010.1"/>
</dbReference>
<evidence type="ECO:0008006" key="4">
    <source>
        <dbReference type="Google" id="ProtNLM"/>
    </source>
</evidence>
<evidence type="ECO:0000313" key="2">
    <source>
        <dbReference type="EMBL" id="MBD2701841.1"/>
    </source>
</evidence>
<reference evidence="2" key="1">
    <citation type="submission" date="2020-09" db="EMBL/GenBank/DDBJ databases">
        <authorList>
            <person name="Kim M.K."/>
        </authorList>
    </citation>
    <scope>NUCLEOTIDE SEQUENCE</scope>
    <source>
        <strain evidence="2">BT702</strain>
    </source>
</reference>
<feature type="signal peptide" evidence="1">
    <location>
        <begin position="1"/>
        <end position="24"/>
    </location>
</feature>
<name>A0A926Y3I0_9BACT</name>
<evidence type="ECO:0000256" key="1">
    <source>
        <dbReference type="SAM" id="SignalP"/>
    </source>
</evidence>
<keyword evidence="3" id="KW-1185">Reference proteome</keyword>
<sequence>MKTLIKSLALALTLGFVTVANTFADTNPGRRAEKVATFKTGIYTTTSGKLSIALDKEKGGYVDILLKNAEGKVLYSQRMNKNESVYRTRLNLSELPDGAYQLEITNGVDTTRQTVTIATKNPQRTIEAVAINN</sequence>
<dbReference type="EMBL" id="JACWZY010000010">
    <property type="protein sequence ID" value="MBD2701841.1"/>
    <property type="molecule type" value="Genomic_DNA"/>
</dbReference>
<dbReference type="AlphaFoldDB" id="A0A926Y3I0"/>
<comment type="caution">
    <text evidence="2">The sequence shown here is derived from an EMBL/GenBank/DDBJ whole genome shotgun (WGS) entry which is preliminary data.</text>
</comment>
<accession>A0A926Y3I0</accession>
<dbReference type="Proteomes" id="UP000598820">
    <property type="component" value="Unassembled WGS sequence"/>
</dbReference>
<keyword evidence="1" id="KW-0732">Signal</keyword>
<proteinExistence type="predicted"/>
<organism evidence="2 3">
    <name type="scientific">Spirosoma profusum</name>
    <dbReference type="NCBI Taxonomy" id="2771354"/>
    <lineage>
        <taxon>Bacteria</taxon>
        <taxon>Pseudomonadati</taxon>
        <taxon>Bacteroidota</taxon>
        <taxon>Cytophagia</taxon>
        <taxon>Cytophagales</taxon>
        <taxon>Cytophagaceae</taxon>
        <taxon>Spirosoma</taxon>
    </lineage>
</organism>
<protein>
    <recommendedName>
        <fullName evidence="4">Secretion system C-terminal sorting domain-containing protein</fullName>
    </recommendedName>
</protein>
<gene>
    <name evidence="2" type="ORF">IC229_14410</name>
</gene>